<feature type="transmembrane region" description="Helical" evidence="1">
    <location>
        <begin position="28"/>
        <end position="49"/>
    </location>
</feature>
<keyword evidence="1" id="KW-0472">Membrane</keyword>
<dbReference type="AlphaFoldDB" id="A0A7C8ZRR7"/>
<reference evidence="2" key="1">
    <citation type="journal article" date="2013" name="J. Plant Res.">
        <title>Effect of fungi and light on seed germination of three Opuntia species from semiarid lands of central Mexico.</title>
        <authorList>
            <person name="Delgado-Sanchez P."/>
            <person name="Jimenez-Bremont J.F."/>
            <person name="Guerrero-Gonzalez Mde L."/>
            <person name="Flores J."/>
        </authorList>
    </citation>
    <scope>NUCLEOTIDE SEQUENCE</scope>
    <source>
        <tissue evidence="2">Cladode</tissue>
    </source>
</reference>
<protein>
    <submittedName>
        <fullName evidence="2">Uncharacterized protein</fullName>
    </submittedName>
</protein>
<sequence length="115" mass="12915">MSSTSPRVFKSCLITSLKLFLGLPLRLLWSKHTIVSALLTGASIGFLLICPNQRNLASLILSSIDTTPILILITSFLILYSLVWPHIHRIMDHAHLSNLHPLNLRLLNRPTLRSI</sequence>
<evidence type="ECO:0000256" key="1">
    <source>
        <dbReference type="SAM" id="Phobius"/>
    </source>
</evidence>
<keyword evidence="1" id="KW-0812">Transmembrane</keyword>
<dbReference type="EMBL" id="GISG01156405">
    <property type="protein sequence ID" value="MBA4648613.1"/>
    <property type="molecule type" value="Transcribed_RNA"/>
</dbReference>
<name>A0A7C8ZRR7_OPUST</name>
<feature type="transmembrane region" description="Helical" evidence="1">
    <location>
        <begin position="69"/>
        <end position="87"/>
    </location>
</feature>
<evidence type="ECO:0000313" key="2">
    <source>
        <dbReference type="EMBL" id="MBA4648613.1"/>
    </source>
</evidence>
<reference evidence="2" key="2">
    <citation type="submission" date="2020-07" db="EMBL/GenBank/DDBJ databases">
        <authorList>
            <person name="Vera ALvarez R."/>
            <person name="Arias-Moreno D.M."/>
            <person name="Jimenez-Jacinto V."/>
            <person name="Jimenez-Bremont J.F."/>
            <person name="Swaminathan K."/>
            <person name="Moose S.P."/>
            <person name="Guerrero-Gonzalez M.L."/>
            <person name="Marino-Ramirez L."/>
            <person name="Landsman D."/>
            <person name="Rodriguez-Kessler M."/>
            <person name="Delgado-Sanchez P."/>
        </authorList>
    </citation>
    <scope>NUCLEOTIDE SEQUENCE</scope>
    <source>
        <tissue evidence="2">Cladode</tissue>
    </source>
</reference>
<proteinExistence type="predicted"/>
<accession>A0A7C8ZRR7</accession>
<organism evidence="2">
    <name type="scientific">Opuntia streptacantha</name>
    <name type="common">Prickly pear cactus</name>
    <name type="synonym">Opuntia cardona</name>
    <dbReference type="NCBI Taxonomy" id="393608"/>
    <lineage>
        <taxon>Eukaryota</taxon>
        <taxon>Viridiplantae</taxon>
        <taxon>Streptophyta</taxon>
        <taxon>Embryophyta</taxon>
        <taxon>Tracheophyta</taxon>
        <taxon>Spermatophyta</taxon>
        <taxon>Magnoliopsida</taxon>
        <taxon>eudicotyledons</taxon>
        <taxon>Gunneridae</taxon>
        <taxon>Pentapetalae</taxon>
        <taxon>Caryophyllales</taxon>
        <taxon>Cactineae</taxon>
        <taxon>Cactaceae</taxon>
        <taxon>Opuntioideae</taxon>
        <taxon>Opuntia</taxon>
    </lineage>
</organism>
<keyword evidence="1" id="KW-1133">Transmembrane helix</keyword>